<dbReference type="InterPro" id="IPR000795">
    <property type="entry name" value="T_Tr_GTP-bd_dom"/>
</dbReference>
<name>A0A397V7L5_9GLOM</name>
<dbReference type="AlphaFoldDB" id="A0A397V7L5"/>
<reference evidence="2 3" key="1">
    <citation type="submission" date="2018-06" db="EMBL/GenBank/DDBJ databases">
        <title>Comparative genomics reveals the genomic features of Rhizophagus irregularis, R. cerebriforme, R. diaphanum and Gigaspora rosea, and their symbiotic lifestyle signature.</title>
        <authorList>
            <person name="Morin E."/>
            <person name="San Clemente H."/>
            <person name="Chen E.C.H."/>
            <person name="De La Providencia I."/>
            <person name="Hainaut M."/>
            <person name="Kuo A."/>
            <person name="Kohler A."/>
            <person name="Murat C."/>
            <person name="Tang N."/>
            <person name="Roy S."/>
            <person name="Loubradou J."/>
            <person name="Henrissat B."/>
            <person name="Grigoriev I.V."/>
            <person name="Corradi N."/>
            <person name="Roux C."/>
            <person name="Martin F.M."/>
        </authorList>
    </citation>
    <scope>NUCLEOTIDE SEQUENCE [LARGE SCALE GENOMIC DNA]</scope>
    <source>
        <strain evidence="2 3">DAOM 194757</strain>
    </source>
</reference>
<sequence length="220" mass="25751">MPMTLILQDTKSKSYFFNIMDTMGHVDFVDEVTAALRLYDVAVIVVDKIEGVMANTESVIRHVIQENFSVHIGSLELKLPPNDAYYKLKHTIEEVNFIISNLSSLIDRSVKMLCTVFNDQSCVISRMYLLSEEAFQIDVQSLPKPVNKLQFKYYMYFFLFYIVSWDLLPEILKPVLPKNYTYQIQNFDDHSPFWTEENFKIPNFKLDAFVNVDSVERARE</sequence>
<organism evidence="2 3">
    <name type="scientific">Gigaspora rosea</name>
    <dbReference type="NCBI Taxonomy" id="44941"/>
    <lineage>
        <taxon>Eukaryota</taxon>
        <taxon>Fungi</taxon>
        <taxon>Fungi incertae sedis</taxon>
        <taxon>Mucoromycota</taxon>
        <taxon>Glomeromycotina</taxon>
        <taxon>Glomeromycetes</taxon>
        <taxon>Diversisporales</taxon>
        <taxon>Gigasporaceae</taxon>
        <taxon>Gigaspora</taxon>
    </lineage>
</organism>
<dbReference type="GO" id="GO:0003924">
    <property type="term" value="F:GTPase activity"/>
    <property type="evidence" value="ECO:0007669"/>
    <property type="project" value="InterPro"/>
</dbReference>
<keyword evidence="3" id="KW-1185">Reference proteome</keyword>
<evidence type="ECO:0000313" key="3">
    <source>
        <dbReference type="Proteomes" id="UP000266673"/>
    </source>
</evidence>
<dbReference type="PANTHER" id="PTHR42908">
    <property type="entry name" value="TRANSLATION ELONGATION FACTOR-RELATED"/>
    <property type="match status" value="1"/>
</dbReference>
<dbReference type="Pfam" id="PF00009">
    <property type="entry name" value="GTP_EFTU"/>
    <property type="match status" value="1"/>
</dbReference>
<dbReference type="PANTHER" id="PTHR42908:SF6">
    <property type="entry name" value="116 KDA U5 SMALL NUCLEAR RIBONUCLEOPROTEIN COMPONENT"/>
    <property type="match status" value="1"/>
</dbReference>
<proteinExistence type="predicted"/>
<dbReference type="Proteomes" id="UP000266673">
    <property type="component" value="Unassembled WGS sequence"/>
</dbReference>
<dbReference type="EMBL" id="QKWP01000642">
    <property type="protein sequence ID" value="RIB16919.1"/>
    <property type="molecule type" value="Genomic_DNA"/>
</dbReference>
<accession>A0A397V7L5</accession>
<dbReference type="OrthoDB" id="364892at2759"/>
<comment type="caution">
    <text evidence="2">The sequence shown here is derived from an EMBL/GenBank/DDBJ whole genome shotgun (WGS) entry which is preliminary data.</text>
</comment>
<dbReference type="GO" id="GO:0005525">
    <property type="term" value="F:GTP binding"/>
    <property type="evidence" value="ECO:0007669"/>
    <property type="project" value="InterPro"/>
</dbReference>
<evidence type="ECO:0000313" key="2">
    <source>
        <dbReference type="EMBL" id="RIB16919.1"/>
    </source>
</evidence>
<dbReference type="GO" id="GO:0030623">
    <property type="term" value="F:U5 snRNA binding"/>
    <property type="evidence" value="ECO:0007669"/>
    <property type="project" value="TreeGrafter"/>
</dbReference>
<dbReference type="STRING" id="44941.A0A397V7L5"/>
<gene>
    <name evidence="2" type="ORF">C2G38_2038160</name>
</gene>
<dbReference type="GO" id="GO:0071007">
    <property type="term" value="C:U2-type catalytic step 2 spliceosome"/>
    <property type="evidence" value="ECO:0007669"/>
    <property type="project" value="TreeGrafter"/>
</dbReference>
<dbReference type="Gene3D" id="3.40.50.300">
    <property type="entry name" value="P-loop containing nucleotide triphosphate hydrolases"/>
    <property type="match status" value="1"/>
</dbReference>
<dbReference type="GO" id="GO:0046540">
    <property type="term" value="C:U4/U6 x U5 tri-snRNP complex"/>
    <property type="evidence" value="ECO:0007669"/>
    <property type="project" value="TreeGrafter"/>
</dbReference>
<keyword evidence="2" id="KW-0378">Hydrolase</keyword>
<dbReference type="InterPro" id="IPR027417">
    <property type="entry name" value="P-loop_NTPase"/>
</dbReference>
<evidence type="ECO:0000259" key="1">
    <source>
        <dbReference type="Pfam" id="PF00009"/>
    </source>
</evidence>
<dbReference type="GO" id="GO:0005829">
    <property type="term" value="C:cytosol"/>
    <property type="evidence" value="ECO:0007669"/>
    <property type="project" value="TreeGrafter"/>
</dbReference>
<feature type="domain" description="Tr-type G" evidence="1">
    <location>
        <begin position="11"/>
        <end position="69"/>
    </location>
</feature>
<protein>
    <submittedName>
        <fullName evidence="2">P-loop containing nucleoside triphosphate hydrolase protein</fullName>
    </submittedName>
</protein>
<dbReference type="GO" id="GO:0000398">
    <property type="term" value="P:mRNA splicing, via spliceosome"/>
    <property type="evidence" value="ECO:0007669"/>
    <property type="project" value="TreeGrafter"/>
</dbReference>
<dbReference type="SUPFAM" id="SSF52540">
    <property type="entry name" value="P-loop containing nucleoside triphosphate hydrolases"/>
    <property type="match status" value="1"/>
</dbReference>